<organism evidence="4 5">
    <name type="scientific">Sphingobium limneticum</name>
    <dbReference type="NCBI Taxonomy" id="1007511"/>
    <lineage>
        <taxon>Bacteria</taxon>
        <taxon>Pseudomonadati</taxon>
        <taxon>Pseudomonadota</taxon>
        <taxon>Alphaproteobacteria</taxon>
        <taxon>Sphingomonadales</taxon>
        <taxon>Sphingomonadaceae</taxon>
        <taxon>Sphingobium</taxon>
    </lineage>
</organism>
<dbReference type="EMBL" id="VYQB01000003">
    <property type="protein sequence ID" value="KAA9019608.1"/>
    <property type="molecule type" value="Genomic_DNA"/>
</dbReference>
<dbReference type="GO" id="GO:0016779">
    <property type="term" value="F:nucleotidyltransferase activity"/>
    <property type="evidence" value="ECO:0007669"/>
    <property type="project" value="UniProtKB-KW"/>
</dbReference>
<keyword evidence="4" id="KW-0808">Transferase</keyword>
<keyword evidence="6" id="KW-1185">Reference proteome</keyword>
<evidence type="ECO:0000313" key="5">
    <source>
        <dbReference type="Proteomes" id="UP000325933"/>
    </source>
</evidence>
<dbReference type="Gene3D" id="3.40.50.720">
    <property type="entry name" value="NAD(P)-binding Rossmann-like Domain"/>
    <property type="match status" value="1"/>
</dbReference>
<evidence type="ECO:0000259" key="1">
    <source>
        <dbReference type="Pfam" id="PF00899"/>
    </source>
</evidence>
<keyword evidence="4" id="KW-0548">Nucleotidyltransferase</keyword>
<comment type="caution">
    <text evidence="4">The sequence shown here is derived from an EMBL/GenBank/DDBJ whole genome shotgun (WGS) entry which is preliminary data.</text>
</comment>
<dbReference type="EMBL" id="VYQA01000003">
    <property type="protein sequence ID" value="KAA9032066.1"/>
    <property type="molecule type" value="Genomic_DNA"/>
</dbReference>
<dbReference type="RefSeq" id="WP_150424816.1">
    <property type="nucleotide sequence ID" value="NZ_VYQA01000003.1"/>
</dbReference>
<dbReference type="NCBIfam" id="NF004805">
    <property type="entry name" value="PRK06153.1-4"/>
    <property type="match status" value="1"/>
</dbReference>
<name>A0A5J5I6J9_9SPHN</name>
<dbReference type="InterPro" id="IPR035985">
    <property type="entry name" value="Ubiquitin-activating_enz"/>
</dbReference>
<dbReference type="InterPro" id="IPR000594">
    <property type="entry name" value="ThiF_NAD_FAD-bd"/>
</dbReference>
<dbReference type="InterPro" id="IPR046741">
    <property type="entry name" value="DUF6791"/>
</dbReference>
<sequence>MSRQLISHNPDLQRLVNEGYDVSIEGGYLVLRDIPYLDAHRRVRRGAIACRLELAGDRTVTPTSHMALFVGLMPHTADGRPLTEMAHSRNRVDLGHGLVADHLLCSAPFDGEFSDHHAKMVTFVEQVSAHAKMVQPEATARTGQIMLPERGRSCFAYLDTGSSRHGIGAFTSRLEGLSVAIVGLGGTGSYILDQLAKCPLARIHLFDDDRFEQHSAFRAPGAPSVEDLRRRPTKVGHLSGIYSRMHTGIIAHEAKLGPVNAHLLDHVDFVFIAIDVGVSRRIIVEQLERRGLPFIDTGIGLEATDDGLTGAVRVTTSTNDRRDHVRASARIPMAAAGEDLYGSNAQVSDMNMLAAALAVIRFKKHFGFYLDLEHEHHSVFQMDGAHLINDDRLGTAH</sequence>
<protein>
    <submittedName>
        <fullName evidence="4">ThiF family adenylyltransferase</fullName>
    </submittedName>
</protein>
<evidence type="ECO:0000259" key="2">
    <source>
        <dbReference type="Pfam" id="PF20590"/>
    </source>
</evidence>
<dbReference type="CDD" id="cd01483">
    <property type="entry name" value="E1_enzyme_family"/>
    <property type="match status" value="1"/>
</dbReference>
<dbReference type="Pfam" id="PF20590">
    <property type="entry name" value="DUF6791"/>
    <property type="match status" value="1"/>
</dbReference>
<dbReference type="Proteomes" id="UP000326364">
    <property type="component" value="Unassembled WGS sequence"/>
</dbReference>
<dbReference type="Pfam" id="PF00899">
    <property type="entry name" value="ThiF"/>
    <property type="match status" value="1"/>
</dbReference>
<evidence type="ECO:0000313" key="4">
    <source>
        <dbReference type="EMBL" id="KAA9032066.1"/>
    </source>
</evidence>
<feature type="domain" description="THIF-type NAD/FAD binding fold" evidence="1">
    <location>
        <begin position="171"/>
        <end position="313"/>
    </location>
</feature>
<feature type="domain" description="DUF6791" evidence="2">
    <location>
        <begin position="10"/>
        <end position="160"/>
    </location>
</feature>
<evidence type="ECO:0000313" key="6">
    <source>
        <dbReference type="Proteomes" id="UP000326364"/>
    </source>
</evidence>
<dbReference type="SUPFAM" id="SSF69572">
    <property type="entry name" value="Activating enzymes of the ubiquitin-like proteins"/>
    <property type="match status" value="1"/>
</dbReference>
<dbReference type="GO" id="GO:0008641">
    <property type="term" value="F:ubiquitin-like modifier activating enzyme activity"/>
    <property type="evidence" value="ECO:0007669"/>
    <property type="project" value="InterPro"/>
</dbReference>
<dbReference type="NCBIfam" id="NF004804">
    <property type="entry name" value="PRK06153.1-3"/>
    <property type="match status" value="1"/>
</dbReference>
<reference evidence="5 6" key="1">
    <citation type="submission" date="2019-09" db="EMBL/GenBank/DDBJ databases">
        <authorList>
            <person name="Feng G."/>
        </authorList>
    </citation>
    <scope>NUCLEOTIDE SEQUENCE [LARGE SCALE GENOMIC DNA]</scope>
    <source>
        <strain evidence="4 5">KACC 19283</strain>
        <strain evidence="3 6">KACC 19284</strain>
    </source>
</reference>
<proteinExistence type="predicted"/>
<dbReference type="AlphaFoldDB" id="A0A5J5I6J9"/>
<accession>A0A5J5I6J9</accession>
<dbReference type="Proteomes" id="UP000325933">
    <property type="component" value="Unassembled WGS sequence"/>
</dbReference>
<evidence type="ECO:0000313" key="3">
    <source>
        <dbReference type="EMBL" id="KAA9019608.1"/>
    </source>
</evidence>
<gene>
    <name evidence="4" type="ORF">F4U95_04980</name>
    <name evidence="3" type="ORF">F4U96_04980</name>
</gene>